<evidence type="ECO:0000313" key="2">
    <source>
        <dbReference type="EMBL" id="WOO81622.1"/>
    </source>
</evidence>
<evidence type="ECO:0000256" key="1">
    <source>
        <dbReference type="SAM" id="MobiDB-lite"/>
    </source>
</evidence>
<feature type="region of interest" description="Disordered" evidence="1">
    <location>
        <begin position="1"/>
        <end position="22"/>
    </location>
</feature>
<gene>
    <name evidence="2" type="ORF">LOC62_03G005145</name>
</gene>
<sequence>MAPRPRRPRHRSRNSPSSSSDPDPLLKFCLLNPGVHIWGGDGKHVLSGAVYEYLVFKQESTAYRNEDGVLIKISPDYKAPGIIITIDIQKDDGDYKDAVAFWREPDNKAFLTDQLAAIIQALGDMSGTERNPRLQVDIKYPADGANVPPGARLTKFTVTCQLQSF</sequence>
<dbReference type="EMBL" id="CP086716">
    <property type="protein sequence ID" value="WOO81622.1"/>
    <property type="molecule type" value="Genomic_DNA"/>
</dbReference>
<organism evidence="2 3">
    <name type="scientific">Vanrija pseudolonga</name>
    <dbReference type="NCBI Taxonomy" id="143232"/>
    <lineage>
        <taxon>Eukaryota</taxon>
        <taxon>Fungi</taxon>
        <taxon>Dikarya</taxon>
        <taxon>Basidiomycota</taxon>
        <taxon>Agaricomycotina</taxon>
        <taxon>Tremellomycetes</taxon>
        <taxon>Trichosporonales</taxon>
        <taxon>Trichosporonaceae</taxon>
        <taxon>Vanrija</taxon>
    </lineage>
</organism>
<reference evidence="2" key="1">
    <citation type="submission" date="2023-10" db="EMBL/GenBank/DDBJ databases">
        <authorList>
            <person name="Noh H."/>
        </authorList>
    </citation>
    <scope>NUCLEOTIDE SEQUENCE</scope>
    <source>
        <strain evidence="2">DUCC4014</strain>
    </source>
</reference>
<dbReference type="Proteomes" id="UP000827549">
    <property type="component" value="Chromosome 3"/>
</dbReference>
<protein>
    <submittedName>
        <fullName evidence="2">Uncharacterized protein</fullName>
    </submittedName>
</protein>
<proteinExistence type="predicted"/>
<evidence type="ECO:0000313" key="3">
    <source>
        <dbReference type="Proteomes" id="UP000827549"/>
    </source>
</evidence>
<keyword evidence="3" id="KW-1185">Reference proteome</keyword>
<feature type="compositionally biased region" description="Basic residues" evidence="1">
    <location>
        <begin position="1"/>
        <end position="13"/>
    </location>
</feature>
<dbReference type="GeneID" id="87808375"/>
<dbReference type="AlphaFoldDB" id="A0AAF0Y821"/>
<dbReference type="RefSeq" id="XP_062627654.1">
    <property type="nucleotide sequence ID" value="XM_062771670.1"/>
</dbReference>
<accession>A0AAF0Y821</accession>
<name>A0AAF0Y821_9TREE</name>